<reference evidence="2 3" key="1">
    <citation type="submission" date="2019-08" db="EMBL/GenBank/DDBJ databases">
        <title>In-depth cultivation of the pig gut microbiome towards novel bacterial diversity and tailored functional studies.</title>
        <authorList>
            <person name="Wylensek D."/>
            <person name="Hitch T.C.A."/>
            <person name="Clavel T."/>
        </authorList>
    </citation>
    <scope>NUCLEOTIDE SEQUENCE [LARGE SCALE GENOMIC DNA]</scope>
    <source>
        <strain evidence="2 3">WCA-SAB-591-4A-A</strain>
    </source>
</reference>
<dbReference type="InterPro" id="IPR017342">
    <property type="entry name" value="S-AdoMet-dep_Met_synth_prd"/>
</dbReference>
<evidence type="ECO:0000313" key="2">
    <source>
        <dbReference type="EMBL" id="MST62836.1"/>
    </source>
</evidence>
<gene>
    <name evidence="2" type="ORF">FYJ71_07625</name>
</gene>
<dbReference type="InterPro" id="IPR004223">
    <property type="entry name" value="VitB12-dep_Met_synth_activ_dom"/>
</dbReference>
<dbReference type="Proteomes" id="UP000440713">
    <property type="component" value="Unassembled WGS sequence"/>
</dbReference>
<dbReference type="Gene3D" id="3.40.109.40">
    <property type="match status" value="1"/>
</dbReference>
<dbReference type="InterPro" id="IPR037010">
    <property type="entry name" value="VitB12-dep_Met_synth_activ_sf"/>
</dbReference>
<dbReference type="PIRSF" id="PIRSF037984">
    <property type="entry name" value="Met_synth_TM0269_prd"/>
    <property type="match status" value="1"/>
</dbReference>
<dbReference type="SUPFAM" id="SSF56507">
    <property type="entry name" value="Methionine synthase activation domain-like"/>
    <property type="match status" value="1"/>
</dbReference>
<dbReference type="AlphaFoldDB" id="A0A6N7XDT2"/>
<evidence type="ECO:0000313" key="3">
    <source>
        <dbReference type="Proteomes" id="UP000440713"/>
    </source>
</evidence>
<keyword evidence="3" id="KW-1185">Reference proteome</keyword>
<dbReference type="RefSeq" id="WP_154538273.1">
    <property type="nucleotide sequence ID" value="NZ_JAXDWS010000013.1"/>
</dbReference>
<feature type="domain" description="AdoMet activation" evidence="1">
    <location>
        <begin position="54"/>
        <end position="203"/>
    </location>
</feature>
<protein>
    <recommendedName>
        <fullName evidence="1">AdoMet activation domain-containing protein</fullName>
    </recommendedName>
</protein>
<dbReference type="EMBL" id="VUNE01000004">
    <property type="protein sequence ID" value="MST62836.1"/>
    <property type="molecule type" value="Genomic_DNA"/>
</dbReference>
<accession>A0A6N7XDT2</accession>
<dbReference type="GO" id="GO:0008705">
    <property type="term" value="F:methionine synthase activity"/>
    <property type="evidence" value="ECO:0007669"/>
    <property type="project" value="InterPro"/>
</dbReference>
<organism evidence="2 3">
    <name type="scientific">Peptostreptococcus porci</name>
    <dbReference type="NCBI Taxonomy" id="2652282"/>
    <lineage>
        <taxon>Bacteria</taxon>
        <taxon>Bacillati</taxon>
        <taxon>Bacillota</taxon>
        <taxon>Clostridia</taxon>
        <taxon>Peptostreptococcales</taxon>
        <taxon>Peptostreptococcaceae</taxon>
        <taxon>Peptostreptococcus</taxon>
    </lineage>
</organism>
<name>A0A6N7XDT2_9FIRM</name>
<evidence type="ECO:0000259" key="1">
    <source>
        <dbReference type="Pfam" id="PF02965"/>
    </source>
</evidence>
<comment type="caution">
    <text evidence="2">The sequence shown here is derived from an EMBL/GenBank/DDBJ whole genome shotgun (WGS) entry which is preliminary data.</text>
</comment>
<proteinExistence type="predicted"/>
<dbReference type="Pfam" id="PF02965">
    <property type="entry name" value="Met_synt_B12"/>
    <property type="match status" value="1"/>
</dbReference>
<sequence>MEVSEISVKKVNRQEVLKYLGFRGHEIPSDVDALIYECIEDIKSFSKPKYIYQIFEIDREKTSKHRDRVFLKDTDFVLIGNDINEMLSECDRCVLMAVTLGVVVDNKIRVQQIRDLTKSIILDSCASSAIESVCNEINERIEKEYNAIGLFLTDRFSPGYGDMPISQQPDFLRVLDAQRKIGLNVSSSGIMIPRKSVTAIIGISNKKQIKRFAGCENCKMFMNCEYRKSGISCGRF</sequence>